<feature type="domain" description="Mediator complex subunit MED14 N-terminal" evidence="9">
    <location>
        <begin position="22"/>
        <end position="141"/>
    </location>
</feature>
<keyword evidence="5 7" id="KW-0804">Transcription</keyword>
<evidence type="ECO:0000256" key="8">
    <source>
        <dbReference type="SAM" id="MobiDB-lite"/>
    </source>
</evidence>
<keyword evidence="6 7" id="KW-0539">Nucleus</keyword>
<accession>A0A7R9TCT1</accession>
<dbReference type="EMBL" id="HBDZ01002889">
    <property type="protein sequence ID" value="CAD8231943.1"/>
    <property type="molecule type" value="Transcribed_RNA"/>
</dbReference>
<evidence type="ECO:0000256" key="5">
    <source>
        <dbReference type="ARBA" id="ARBA00023163"/>
    </source>
</evidence>
<feature type="region of interest" description="Disordered" evidence="8">
    <location>
        <begin position="142"/>
        <end position="165"/>
    </location>
</feature>
<name>A0A7R9TCT1_9VIRI</name>
<dbReference type="PANTHER" id="PTHR12809">
    <property type="entry name" value="MEDIATOR COMPLEX SUBUNIT"/>
    <property type="match status" value="1"/>
</dbReference>
<gene>
    <name evidence="10" type="ORF">PCOL08062_LOCUS2275</name>
</gene>
<dbReference type="InterPro" id="IPR055122">
    <property type="entry name" value="Med14_N"/>
</dbReference>
<dbReference type="PANTHER" id="PTHR12809:SF2">
    <property type="entry name" value="MEDIATOR OF RNA POLYMERASE II TRANSCRIPTION SUBUNIT 14"/>
    <property type="match status" value="1"/>
</dbReference>
<feature type="region of interest" description="Disordered" evidence="8">
    <location>
        <begin position="266"/>
        <end position="291"/>
    </location>
</feature>
<organism evidence="10">
    <name type="scientific">Prasinoderma coloniale</name>
    <dbReference type="NCBI Taxonomy" id="156133"/>
    <lineage>
        <taxon>Eukaryota</taxon>
        <taxon>Viridiplantae</taxon>
        <taxon>Prasinodermophyta</taxon>
        <taxon>Prasinodermophyceae</taxon>
        <taxon>Prasinodermales</taxon>
        <taxon>Prasinodermaceae</taxon>
        <taxon>Prasinoderma</taxon>
    </lineage>
</organism>
<proteinExistence type="inferred from homology"/>
<comment type="subunit">
    <text evidence="7">Component of the Mediator complex.</text>
</comment>
<protein>
    <recommendedName>
        <fullName evidence="7">Mediator of RNA polymerase II transcription subunit 14</fullName>
    </recommendedName>
    <alternativeName>
        <fullName evidence="7">Mediator complex subunit 14</fullName>
    </alternativeName>
</protein>
<evidence type="ECO:0000256" key="3">
    <source>
        <dbReference type="ARBA" id="ARBA00023015"/>
    </source>
</evidence>
<evidence type="ECO:0000256" key="2">
    <source>
        <dbReference type="ARBA" id="ARBA00007813"/>
    </source>
</evidence>
<evidence type="ECO:0000256" key="6">
    <source>
        <dbReference type="ARBA" id="ARBA00023242"/>
    </source>
</evidence>
<comment type="subcellular location">
    <subcellularLocation>
        <location evidence="1 7">Nucleus</location>
    </subcellularLocation>
</comment>
<comment type="function">
    <text evidence="7">Component of the Mediator complex, a coactivator involved in the regulated transcription of nearly all RNA polymerase II-dependent genes. Mediator functions as a bridge to convey information from gene-specific regulatory proteins to the basal RNA polymerase II transcription machinery. Mediator is recruited to promoters by direct interactions with regulatory proteins and serves as a scaffold for the assembly of a functional preinitiation complex with RNA polymerase II and the general transcription factors.</text>
</comment>
<keyword evidence="4 7" id="KW-0010">Activator</keyword>
<dbReference type="GO" id="GO:0016592">
    <property type="term" value="C:mediator complex"/>
    <property type="evidence" value="ECO:0007669"/>
    <property type="project" value="UniProtKB-UniRule"/>
</dbReference>
<dbReference type="Pfam" id="PF08638">
    <property type="entry name" value="Med14"/>
    <property type="match status" value="1"/>
</dbReference>
<comment type="similarity">
    <text evidence="2 7">Belongs to the Mediator complex subunit 14 family.</text>
</comment>
<evidence type="ECO:0000259" key="9">
    <source>
        <dbReference type="Pfam" id="PF08638"/>
    </source>
</evidence>
<evidence type="ECO:0000256" key="1">
    <source>
        <dbReference type="ARBA" id="ARBA00004123"/>
    </source>
</evidence>
<dbReference type="GO" id="GO:0070847">
    <property type="term" value="C:core mediator complex"/>
    <property type="evidence" value="ECO:0007669"/>
    <property type="project" value="TreeGrafter"/>
</dbReference>
<reference evidence="10" key="1">
    <citation type="submission" date="2021-01" db="EMBL/GenBank/DDBJ databases">
        <authorList>
            <person name="Corre E."/>
            <person name="Pelletier E."/>
            <person name="Niang G."/>
            <person name="Scheremetjew M."/>
            <person name="Finn R."/>
            <person name="Kale V."/>
            <person name="Holt S."/>
            <person name="Cochrane G."/>
            <person name="Meng A."/>
            <person name="Brown T."/>
            <person name="Cohen L."/>
        </authorList>
    </citation>
    <scope>NUCLEOTIDE SEQUENCE</scope>
    <source>
        <strain evidence="10">CCMP1413</strain>
    </source>
</reference>
<dbReference type="InterPro" id="IPR013947">
    <property type="entry name" value="Mediator_Med14"/>
</dbReference>
<evidence type="ECO:0000313" key="10">
    <source>
        <dbReference type="EMBL" id="CAD8231943.1"/>
    </source>
</evidence>
<evidence type="ECO:0000256" key="7">
    <source>
        <dbReference type="RuleBase" id="RU365082"/>
    </source>
</evidence>
<dbReference type="GO" id="GO:0003712">
    <property type="term" value="F:transcription coregulator activity"/>
    <property type="evidence" value="ECO:0007669"/>
    <property type="project" value="UniProtKB-UniRule"/>
</dbReference>
<dbReference type="GO" id="GO:0006357">
    <property type="term" value="P:regulation of transcription by RNA polymerase II"/>
    <property type="evidence" value="ECO:0007669"/>
    <property type="project" value="InterPro"/>
</dbReference>
<dbReference type="AlphaFoldDB" id="A0A7R9TCT1"/>
<sequence length="1085" mass="113365">MASAGGATGDASARTAPLEGSVSLPALLGAFSRSSLAELDQASTALGRAIMSSDEERKRGLGLYLHGVRQRAARLLAVARWVGTTTEVAGCAAVHERLHSQREALTHAADHLFYTHGGLEACRAPLYAVPDALTALASRGATAASHGGSDDGNARKGSGGPMRAAPRGMLPACIEEHLLGPGATTSAAAFAARSRRAGSRRALLLRAERELRKLLRREMLPMRASVVEVRNGRVVVAVDDEFEMHLGVMLRPPAAASKVAGEVPADAAAVGANEEQRSAPEQLHTPTPREEGDRELCWRMLRVDLNAGSKAGAFAPTISAAHRALLLRSLDQVLQRATIGHAIAQAVDTLHGAALALVIDRVVFRQAQSLRDGPWKGQLRVERLTPSAEAGAPKHEQKGGGTLGDGVRVRYWLGSPDAASALTLTQAGEASESPAVVVYVTDGGDLAARLEPSPEELVGTDGDGMEVELASSASSLDISMAKMDLMALLSKAMRVHGSTCLQVLQSKLRGHPLVCGEESDLQTASQGPTDAELTTLSVRVCGEAFASVSLDIRTGRFTVRTPEDAASSQLLATAALDAEAALRAGKRPPAEIFLQLRFQGLRACLEAAATALGMGVVSGAGVAQVIAQSRAHGFGQDALVLSFVDAPCWHLVVGRTAPHAWPPRMALLRIATDTTSSVHRALVAPGVAQITELAAVEGLALSAKGGDAGGVPARLFSPGVARRVMKACAMQCRMLIKEAMLTEQLRAQDKKFMSAASFSGGCAVDGAAGGAQGEQTSQVGQGNVHFHFQVPSPSAGPAAPPSGKNVVVSANLDSSLKAGWEVTLADDYFGDLWREHRTAMGRHAAMSDDAHAAAGDGVVALTPTGLRFSYDRLHSTSLGDFLAQCKSVLRMRLLVLALHATSTGNDDAVPAGALEINACEVWPQRCAFTYKGVPGSPVYFEAVSKIDGISMRSSPKLPSDLDHVDLMLKRRQYDQVGAAIHCSVPFLLALMASDLEVDGAGPKSVSVSMSTDRARLIFSRQVVVDLRLLPGGAVKPEPLSSAAAAAASASGLRELPLGTVDQREYAQPEFAALVDAIGTAVQAAL</sequence>
<keyword evidence="3 7" id="KW-0805">Transcription regulation</keyword>
<evidence type="ECO:0000256" key="4">
    <source>
        <dbReference type="ARBA" id="ARBA00023159"/>
    </source>
</evidence>